<gene>
    <name evidence="2" type="ORF">VNO78_00108</name>
</gene>
<feature type="transmembrane region" description="Helical" evidence="1">
    <location>
        <begin position="48"/>
        <end position="76"/>
    </location>
</feature>
<name>A0AAN9SX08_PSOTE</name>
<organism evidence="2 3">
    <name type="scientific">Psophocarpus tetragonolobus</name>
    <name type="common">Winged bean</name>
    <name type="synonym">Dolichos tetragonolobus</name>
    <dbReference type="NCBI Taxonomy" id="3891"/>
    <lineage>
        <taxon>Eukaryota</taxon>
        <taxon>Viridiplantae</taxon>
        <taxon>Streptophyta</taxon>
        <taxon>Embryophyta</taxon>
        <taxon>Tracheophyta</taxon>
        <taxon>Spermatophyta</taxon>
        <taxon>Magnoliopsida</taxon>
        <taxon>eudicotyledons</taxon>
        <taxon>Gunneridae</taxon>
        <taxon>Pentapetalae</taxon>
        <taxon>rosids</taxon>
        <taxon>fabids</taxon>
        <taxon>Fabales</taxon>
        <taxon>Fabaceae</taxon>
        <taxon>Papilionoideae</taxon>
        <taxon>50 kb inversion clade</taxon>
        <taxon>NPAAA clade</taxon>
        <taxon>indigoferoid/millettioid clade</taxon>
        <taxon>Phaseoleae</taxon>
        <taxon>Psophocarpus</taxon>
    </lineage>
</organism>
<keyword evidence="1" id="KW-0472">Membrane</keyword>
<proteinExistence type="predicted"/>
<evidence type="ECO:0000256" key="1">
    <source>
        <dbReference type="SAM" id="Phobius"/>
    </source>
</evidence>
<evidence type="ECO:0000313" key="3">
    <source>
        <dbReference type="Proteomes" id="UP001386955"/>
    </source>
</evidence>
<evidence type="ECO:0000313" key="2">
    <source>
        <dbReference type="EMBL" id="KAK7409789.1"/>
    </source>
</evidence>
<feature type="transmembrane region" description="Helical" evidence="1">
    <location>
        <begin position="12"/>
        <end position="36"/>
    </location>
</feature>
<sequence>MFLNTTSGARATTWRVIGALMAMAMLSWSICYGYQATAGPQRHRLGPWISWVGVLIMISGFLLLALGLPIIVDLFLRLLEELQYPEETDIHHRGKLSKS</sequence>
<keyword evidence="1" id="KW-1133">Transmembrane helix</keyword>
<keyword evidence="1" id="KW-0812">Transmembrane</keyword>
<dbReference type="AlphaFoldDB" id="A0AAN9SX08"/>
<dbReference type="Proteomes" id="UP001386955">
    <property type="component" value="Unassembled WGS sequence"/>
</dbReference>
<protein>
    <submittedName>
        <fullName evidence="2">Uncharacterized protein</fullName>
    </submittedName>
</protein>
<reference evidence="2 3" key="1">
    <citation type="submission" date="2024-01" db="EMBL/GenBank/DDBJ databases">
        <title>The genomes of 5 underutilized Papilionoideae crops provide insights into root nodulation and disease resistanc.</title>
        <authorList>
            <person name="Jiang F."/>
        </authorList>
    </citation>
    <scope>NUCLEOTIDE SEQUENCE [LARGE SCALE GENOMIC DNA]</scope>
    <source>
        <strain evidence="2">DUOXIRENSHENG_FW03</strain>
        <tissue evidence="2">Leaves</tissue>
    </source>
</reference>
<dbReference type="EMBL" id="JAYMYS010000001">
    <property type="protein sequence ID" value="KAK7409789.1"/>
    <property type="molecule type" value="Genomic_DNA"/>
</dbReference>
<comment type="caution">
    <text evidence="2">The sequence shown here is derived from an EMBL/GenBank/DDBJ whole genome shotgun (WGS) entry which is preliminary data.</text>
</comment>
<keyword evidence="3" id="KW-1185">Reference proteome</keyword>
<accession>A0AAN9SX08</accession>